<reference evidence="1 2" key="1">
    <citation type="journal article" date="2015" name="Nature">
        <title>rRNA introns, odd ribosomes, and small enigmatic genomes across a large radiation of phyla.</title>
        <authorList>
            <person name="Brown C.T."/>
            <person name="Hug L.A."/>
            <person name="Thomas B.C."/>
            <person name="Sharon I."/>
            <person name="Castelle C.J."/>
            <person name="Singh A."/>
            <person name="Wilkins M.J."/>
            <person name="Williams K.H."/>
            <person name="Banfield J.F."/>
        </authorList>
    </citation>
    <scope>NUCLEOTIDE SEQUENCE [LARGE SCALE GENOMIC DNA]</scope>
</reference>
<evidence type="ECO:0008006" key="3">
    <source>
        <dbReference type="Google" id="ProtNLM"/>
    </source>
</evidence>
<proteinExistence type="predicted"/>
<dbReference type="Proteomes" id="UP000033860">
    <property type="component" value="Unassembled WGS sequence"/>
</dbReference>
<gene>
    <name evidence="1" type="ORF">UX85_C0003G0149</name>
</gene>
<evidence type="ECO:0000313" key="1">
    <source>
        <dbReference type="EMBL" id="KKU61490.1"/>
    </source>
</evidence>
<name>A0A0G1UUV0_9BACT</name>
<dbReference type="AlphaFoldDB" id="A0A0G1UUV0"/>
<sequence>MVSIAMAEEGRVEREVYLESLSQSDRENLGLIMTAFLDYLDTENLTGELLVVGGSVVPETRGTKRKDIDLVPLIDNQSSFEDFEKLVTFFRDKTEFMKIKVIRPIIDEEFGDPEILRHDGSFILLPDEGTPFEFIRIDPTVDKGDRFFSVLLPKATGSK</sequence>
<organism evidence="1 2">
    <name type="scientific">Candidatus Beckwithbacteria bacterium GW2011_GWB1_47_15</name>
    <dbReference type="NCBI Taxonomy" id="1618371"/>
    <lineage>
        <taxon>Bacteria</taxon>
        <taxon>Candidatus Beckwithiibacteriota</taxon>
    </lineage>
</organism>
<evidence type="ECO:0000313" key="2">
    <source>
        <dbReference type="Proteomes" id="UP000033860"/>
    </source>
</evidence>
<comment type="caution">
    <text evidence="1">The sequence shown here is derived from an EMBL/GenBank/DDBJ whole genome shotgun (WGS) entry which is preliminary data.</text>
</comment>
<dbReference type="EMBL" id="LCNT01000003">
    <property type="protein sequence ID" value="KKU61490.1"/>
    <property type="molecule type" value="Genomic_DNA"/>
</dbReference>
<protein>
    <recommendedName>
        <fullName evidence="3">Polymerase nucleotidyl transferase domain-containing protein</fullName>
    </recommendedName>
</protein>
<accession>A0A0G1UUV0</accession>